<accession>A0A6G0YWH8</accession>
<dbReference type="Proteomes" id="UP000478052">
    <property type="component" value="Unassembled WGS sequence"/>
</dbReference>
<evidence type="ECO:0000313" key="2">
    <source>
        <dbReference type="Proteomes" id="UP000478052"/>
    </source>
</evidence>
<dbReference type="EMBL" id="VUJU01002145">
    <property type="protein sequence ID" value="KAF0762447.1"/>
    <property type="molecule type" value="Genomic_DNA"/>
</dbReference>
<reference evidence="1 2" key="1">
    <citation type="submission" date="2019-08" db="EMBL/GenBank/DDBJ databases">
        <title>Whole genome of Aphis craccivora.</title>
        <authorList>
            <person name="Voronova N.V."/>
            <person name="Shulinski R.S."/>
            <person name="Bandarenka Y.V."/>
            <person name="Zhorov D.G."/>
            <person name="Warner D."/>
        </authorList>
    </citation>
    <scope>NUCLEOTIDE SEQUENCE [LARGE SCALE GENOMIC DNA]</scope>
    <source>
        <strain evidence="1">180601</strain>
        <tissue evidence="1">Whole Body</tissue>
    </source>
</reference>
<sequence>MRTKDIEIINFSDHSCKPDVAISEEKKNLIMQEKSWDDRKCHQKGIDRNCADDLCRNLVKILKSKLLSRTSKILLYHSYLCPIVTYACDSVTRHEIEQQTKYSIAFIRNKRLEWFGHTWSCYGLLIKKVLVEKINKTRPLGRPRTRWIDVINRHLREIGQNNLEKPLS</sequence>
<proteinExistence type="predicted"/>
<protein>
    <submittedName>
        <fullName evidence="1">Reverse transcriptase domain-containing protein</fullName>
    </submittedName>
</protein>
<evidence type="ECO:0000313" key="1">
    <source>
        <dbReference type="EMBL" id="KAF0762447.1"/>
    </source>
</evidence>
<dbReference type="AlphaFoldDB" id="A0A6G0YWH8"/>
<keyword evidence="1" id="KW-0548">Nucleotidyltransferase</keyword>
<keyword evidence="1" id="KW-0808">Transferase</keyword>
<dbReference type="GO" id="GO:0003964">
    <property type="term" value="F:RNA-directed DNA polymerase activity"/>
    <property type="evidence" value="ECO:0007669"/>
    <property type="project" value="UniProtKB-KW"/>
</dbReference>
<organism evidence="1 2">
    <name type="scientific">Aphis craccivora</name>
    <name type="common">Cowpea aphid</name>
    <dbReference type="NCBI Taxonomy" id="307492"/>
    <lineage>
        <taxon>Eukaryota</taxon>
        <taxon>Metazoa</taxon>
        <taxon>Ecdysozoa</taxon>
        <taxon>Arthropoda</taxon>
        <taxon>Hexapoda</taxon>
        <taxon>Insecta</taxon>
        <taxon>Pterygota</taxon>
        <taxon>Neoptera</taxon>
        <taxon>Paraneoptera</taxon>
        <taxon>Hemiptera</taxon>
        <taxon>Sternorrhyncha</taxon>
        <taxon>Aphidomorpha</taxon>
        <taxon>Aphidoidea</taxon>
        <taxon>Aphididae</taxon>
        <taxon>Aphidini</taxon>
        <taxon>Aphis</taxon>
        <taxon>Aphis</taxon>
    </lineage>
</organism>
<keyword evidence="2" id="KW-1185">Reference proteome</keyword>
<dbReference type="OrthoDB" id="6640335at2759"/>
<comment type="caution">
    <text evidence="1">The sequence shown here is derived from an EMBL/GenBank/DDBJ whole genome shotgun (WGS) entry which is preliminary data.</text>
</comment>
<name>A0A6G0YWH8_APHCR</name>
<keyword evidence="1" id="KW-0695">RNA-directed DNA polymerase</keyword>
<gene>
    <name evidence="1" type="ORF">FWK35_00010014</name>
</gene>